<proteinExistence type="predicted"/>
<dbReference type="Proteomes" id="UP000261174">
    <property type="component" value="Unassembled WGS sequence"/>
</dbReference>
<name>A0A3E1P495_9BACT</name>
<keyword evidence="2" id="KW-1185">Reference proteome</keyword>
<gene>
    <name evidence="1" type="ORF">DXN04_12000</name>
</gene>
<dbReference type="EMBL" id="QTJV01000003">
    <property type="protein sequence ID" value="RFM34940.1"/>
    <property type="molecule type" value="Genomic_DNA"/>
</dbReference>
<comment type="caution">
    <text evidence="1">The sequence shown here is derived from an EMBL/GenBank/DDBJ whole genome shotgun (WGS) entry which is preliminary data.</text>
</comment>
<accession>A0A3E1P495</accession>
<sequence length="101" mass="10278">MKKLKLDTLGLSVSELLNREQMKKIYAGCGGGCGGGGCGATTSCSCTLKSSTGVTLTLPSNISNSWTTSGDCQSNCSTYCTGANQAGGDCKSYSYLFTSAS</sequence>
<organism evidence="1 2">
    <name type="scientific">Chitinophaga silvisoli</name>
    <dbReference type="NCBI Taxonomy" id="2291814"/>
    <lineage>
        <taxon>Bacteria</taxon>
        <taxon>Pseudomonadati</taxon>
        <taxon>Bacteroidota</taxon>
        <taxon>Chitinophagia</taxon>
        <taxon>Chitinophagales</taxon>
        <taxon>Chitinophagaceae</taxon>
        <taxon>Chitinophaga</taxon>
    </lineage>
</organism>
<evidence type="ECO:0000313" key="1">
    <source>
        <dbReference type="EMBL" id="RFM34940.1"/>
    </source>
</evidence>
<evidence type="ECO:0000313" key="2">
    <source>
        <dbReference type="Proteomes" id="UP000261174"/>
    </source>
</evidence>
<dbReference type="AlphaFoldDB" id="A0A3E1P495"/>
<protein>
    <submittedName>
        <fullName evidence="1">Uncharacterized protein</fullName>
    </submittedName>
</protein>
<reference evidence="1 2" key="1">
    <citation type="submission" date="2018-08" db="EMBL/GenBank/DDBJ databases">
        <title>Chitinophaga sp. K20C18050901, a novel bacterium isolated from forest soil.</title>
        <authorList>
            <person name="Wang C."/>
        </authorList>
    </citation>
    <scope>NUCLEOTIDE SEQUENCE [LARGE SCALE GENOMIC DNA]</scope>
    <source>
        <strain evidence="1 2">K20C18050901</strain>
    </source>
</reference>